<dbReference type="OrthoDB" id="273452at2759"/>
<organism evidence="3 4">
    <name type="scientific">Stylonychia lemnae</name>
    <name type="common">Ciliate</name>
    <dbReference type="NCBI Taxonomy" id="5949"/>
    <lineage>
        <taxon>Eukaryota</taxon>
        <taxon>Sar</taxon>
        <taxon>Alveolata</taxon>
        <taxon>Ciliophora</taxon>
        <taxon>Intramacronucleata</taxon>
        <taxon>Spirotrichea</taxon>
        <taxon>Stichotrichia</taxon>
        <taxon>Sporadotrichida</taxon>
        <taxon>Oxytrichidae</taxon>
        <taxon>Stylonychinae</taxon>
        <taxon>Stylonychia</taxon>
    </lineage>
</organism>
<dbReference type="InterPro" id="IPR007751">
    <property type="entry name" value="DUF676_lipase-like"/>
</dbReference>
<feature type="region of interest" description="Disordered" evidence="1">
    <location>
        <begin position="357"/>
        <end position="434"/>
    </location>
</feature>
<dbReference type="EMBL" id="CCKQ01015913">
    <property type="protein sequence ID" value="CDW87762.1"/>
    <property type="molecule type" value="Genomic_DNA"/>
</dbReference>
<proteinExistence type="predicted"/>
<dbReference type="PANTHER" id="PTHR12482">
    <property type="entry name" value="LIPASE ROG1-RELATED-RELATED"/>
    <property type="match status" value="1"/>
</dbReference>
<reference evidence="3 4" key="1">
    <citation type="submission" date="2014-06" db="EMBL/GenBank/DDBJ databases">
        <authorList>
            <person name="Swart Estienne"/>
        </authorList>
    </citation>
    <scope>NUCLEOTIDE SEQUENCE [LARGE SCALE GENOMIC DNA]</scope>
    <source>
        <strain evidence="3 4">130c</strain>
    </source>
</reference>
<evidence type="ECO:0000313" key="3">
    <source>
        <dbReference type="EMBL" id="CDW87762.1"/>
    </source>
</evidence>
<keyword evidence="4" id="KW-1185">Reference proteome</keyword>
<dbReference type="PANTHER" id="PTHR12482:SF5">
    <property type="entry name" value="DUF676 DOMAIN-CONTAINING PROTEIN"/>
    <property type="match status" value="1"/>
</dbReference>
<dbReference type="AlphaFoldDB" id="A0A078B3F0"/>
<sequence>MSFRGIAEFILHLEHFRNIDLFQQGMYFLKFQIFNEDDEKVIYSKDYESRNKDKANFHRLQEPSTYDEQACYMTKIFFIRYADEIVQIRDIIKYRTEVDVKPGYLQTEFFLKVELFYCLPPQHNFQQIVNSAELMKEELRNSADKFKLVQTKIYQINNLLSGLSTLIPISFDREFTSLCVSTLHGSIIDFRFRASNMRGKIKSATGQEHQEGDTFMENGILVEQKYLEQDLQIQRKKDWTPNNIGEFFFFDEFGFLSITDKKVEETYADYTETLSQIYQNLKDNYLKFSSKCLSNQEQLEVDFPRIPKELEYKGLDSFIESELKSQFRRPQIEIKKAQPIKNFNSDDQSIIEEQSQLFSPGNQPSRYQNNQDQASSFNDEERACFGSPGSSHQYQDGINEEEECKRPQNSITLPKPNEKTNKHFKSKSSSNNEFQSTLDRFKENEDFILSIEGSGSNSSKNAFKDPYKVGNAIIMEINSLAGQLFELSNNMSKLLMHKPKKIYKVLLDEYQKKLEDKYGENILRHVIKTKDFSFPSEDFTGQLNDIVAKKTRQMIQMHQEFAGPSNMDVEEVKITEEQQANGKKKRKKRNMEKYAPLIFEECYIKDKNFDRIQNTFELHNDEKVKEKVHPNNAKQASYSGQHLFVMCHGFQGSSFDMRIFKNIISIALPECLFLCSIANEQDTEGSIPDMGYRLAQEVHQYIRESCPGKNLARLTFIGHSLGGLIIRAALPHLEKFKDQFHGYLSLCSPHLGYMYKSSKLFNAGLWVLKKWRKSQCLSQLSMTDSKELEKTTLFELSKLKGFEWFKHIILVSSFQDQYAPFDSARIQICSDAAKDIAKGNIYIQMVNNLMRDVKADVLYRLDVNFQIQETNLDSLIGRTAHILFLENEELMKMFVSRFKDFFS</sequence>
<gene>
    <name evidence="3" type="primary">Contig1120.g1214</name>
    <name evidence="3" type="ORF">STYLEM_16874</name>
</gene>
<name>A0A078B3F0_STYLE</name>
<dbReference type="InterPro" id="IPR029058">
    <property type="entry name" value="AB_hydrolase_fold"/>
</dbReference>
<dbReference type="Gene3D" id="3.40.50.1820">
    <property type="entry name" value="alpha/beta hydrolase"/>
    <property type="match status" value="1"/>
</dbReference>
<dbReference type="Proteomes" id="UP000039865">
    <property type="component" value="Unassembled WGS sequence"/>
</dbReference>
<protein>
    <submittedName>
        <fullName evidence="3">Duf676 domain containing protein</fullName>
    </submittedName>
</protein>
<dbReference type="Pfam" id="PF05057">
    <property type="entry name" value="DUF676"/>
    <property type="match status" value="1"/>
</dbReference>
<dbReference type="InParanoid" id="A0A078B3F0"/>
<evidence type="ECO:0000256" key="1">
    <source>
        <dbReference type="SAM" id="MobiDB-lite"/>
    </source>
</evidence>
<dbReference type="InterPro" id="IPR044294">
    <property type="entry name" value="Lipase-like"/>
</dbReference>
<dbReference type="SUPFAM" id="SSF53474">
    <property type="entry name" value="alpha/beta-Hydrolases"/>
    <property type="match status" value="1"/>
</dbReference>
<evidence type="ECO:0000259" key="2">
    <source>
        <dbReference type="Pfam" id="PF05057"/>
    </source>
</evidence>
<dbReference type="FunFam" id="3.40.50.1820:FF:000343">
    <property type="entry name" value="Uncharacterized protein"/>
    <property type="match status" value="1"/>
</dbReference>
<evidence type="ECO:0000313" key="4">
    <source>
        <dbReference type="Proteomes" id="UP000039865"/>
    </source>
</evidence>
<feature type="compositionally biased region" description="Polar residues" evidence="1">
    <location>
        <begin position="357"/>
        <end position="377"/>
    </location>
</feature>
<accession>A0A078B3F0</accession>
<feature type="domain" description="DUF676" evidence="2">
    <location>
        <begin position="640"/>
        <end position="823"/>
    </location>
</feature>